<dbReference type="PANTHER" id="PTHR38683">
    <property type="entry name" value="CHORISMATE PYRUVATE-LYASE"/>
    <property type="match status" value="1"/>
</dbReference>
<evidence type="ECO:0000256" key="5">
    <source>
        <dbReference type="HAMAP-Rule" id="MF_01632"/>
    </source>
</evidence>
<comment type="similarity">
    <text evidence="5">Belongs to the UbiC family.</text>
</comment>
<name>A0ABP8GLQ5_9BURK</name>
<sequence length="208" mass="22587">MTIFCPTSSRGWQATLPPSLPSLYKTWLLRPGALTAGLRGLGPVRLRVLREHAGGVPVDEAQAMGLAPGTPVWLREIVMSVDGVDCVAARSLAPLPASHGVWKGMRRLRTRPLADMLYHDRSVRRSAFACVRIRPAIALYAVVRRVLPEAPPGGPWARRSVFWRGGQPLLVAECFLPAFWTLAAAAFERIGPGKPVAGNEHTSTSRAL</sequence>
<dbReference type="EC" id="4.1.3.40" evidence="5"/>
<feature type="binding site" evidence="5">
    <location>
        <position position="113"/>
    </location>
    <ligand>
        <name>substrate</name>
    </ligand>
</feature>
<evidence type="ECO:0000313" key="7">
    <source>
        <dbReference type="Proteomes" id="UP001501671"/>
    </source>
</evidence>
<evidence type="ECO:0000256" key="1">
    <source>
        <dbReference type="ARBA" id="ARBA00022490"/>
    </source>
</evidence>
<dbReference type="InterPro" id="IPR007440">
    <property type="entry name" value="Chorismate--pyruvate_lyase"/>
</dbReference>
<gene>
    <name evidence="5" type="primary">ubiC</name>
    <name evidence="6" type="ORF">GCM10023144_10480</name>
</gene>
<comment type="catalytic activity">
    <reaction evidence="5">
        <text>chorismate = 4-hydroxybenzoate + pyruvate</text>
        <dbReference type="Rhea" id="RHEA:16505"/>
        <dbReference type="ChEBI" id="CHEBI:15361"/>
        <dbReference type="ChEBI" id="CHEBI:17879"/>
        <dbReference type="ChEBI" id="CHEBI:29748"/>
        <dbReference type="EC" id="4.1.3.40"/>
    </reaction>
</comment>
<comment type="pathway">
    <text evidence="5">Cofactor biosynthesis; ubiquinone biosynthesis.</text>
</comment>
<dbReference type="Proteomes" id="UP001501671">
    <property type="component" value="Unassembled WGS sequence"/>
</dbReference>
<dbReference type="HAMAP" id="MF_01632">
    <property type="entry name" value="UbiC"/>
    <property type="match status" value="1"/>
</dbReference>
<comment type="caution">
    <text evidence="6">The sequence shown here is derived from an EMBL/GenBank/DDBJ whole genome shotgun (WGS) entry which is preliminary data.</text>
</comment>
<keyword evidence="2 5" id="KW-0831">Ubiquinone biosynthesis</keyword>
<keyword evidence="1 5" id="KW-0963">Cytoplasm</keyword>
<accession>A0ABP8GLQ5</accession>
<organism evidence="6 7">
    <name type="scientific">Pigmentiphaga soli</name>
    <dbReference type="NCBI Taxonomy" id="1007095"/>
    <lineage>
        <taxon>Bacteria</taxon>
        <taxon>Pseudomonadati</taxon>
        <taxon>Pseudomonadota</taxon>
        <taxon>Betaproteobacteria</taxon>
        <taxon>Burkholderiales</taxon>
        <taxon>Alcaligenaceae</taxon>
        <taxon>Pigmentiphaga</taxon>
    </lineage>
</organism>
<feature type="binding site" evidence="5">
    <location>
        <position position="173"/>
    </location>
    <ligand>
        <name>substrate</name>
    </ligand>
</feature>
<keyword evidence="3 5" id="KW-0456">Lyase</keyword>
<comment type="caution">
    <text evidence="5">Lacks conserved residue(s) required for the propagation of feature annotation.</text>
</comment>
<comment type="function">
    <text evidence="5">Removes the pyruvyl group from chorismate, with concomitant aromatization of the ring, to provide 4-hydroxybenzoate (4HB) for the ubiquinone pathway.</text>
</comment>
<dbReference type="RefSeq" id="WP_345247059.1">
    <property type="nucleotide sequence ID" value="NZ_BAABFO010000004.1"/>
</dbReference>
<dbReference type="SUPFAM" id="SSF64288">
    <property type="entry name" value="Chorismate lyase-like"/>
    <property type="match status" value="1"/>
</dbReference>
<dbReference type="Gene3D" id="3.40.1410.10">
    <property type="entry name" value="Chorismate lyase-like"/>
    <property type="match status" value="1"/>
</dbReference>
<evidence type="ECO:0000256" key="3">
    <source>
        <dbReference type="ARBA" id="ARBA00023239"/>
    </source>
</evidence>
<dbReference type="GO" id="GO:0016829">
    <property type="term" value="F:lyase activity"/>
    <property type="evidence" value="ECO:0007669"/>
    <property type="project" value="UniProtKB-KW"/>
</dbReference>
<dbReference type="EMBL" id="BAABFO010000004">
    <property type="protein sequence ID" value="GAA4326694.1"/>
    <property type="molecule type" value="Genomic_DNA"/>
</dbReference>
<comment type="subcellular location">
    <subcellularLocation>
        <location evidence="5">Cytoplasm</location>
    </subcellularLocation>
</comment>
<dbReference type="PANTHER" id="PTHR38683:SF1">
    <property type="entry name" value="CHORISMATE PYRUVATE-LYASE"/>
    <property type="match status" value="1"/>
</dbReference>
<dbReference type="InterPro" id="IPR028978">
    <property type="entry name" value="Chorismate_lyase_/UTRA_dom_sf"/>
</dbReference>
<protein>
    <recommendedName>
        <fullName evidence="5">Probable chorismate pyruvate-lyase</fullName>
        <shortName evidence="5">CL</shortName>
        <shortName evidence="5">CPL</shortName>
        <ecNumber evidence="5">4.1.3.40</ecNumber>
    </recommendedName>
</protein>
<dbReference type="Pfam" id="PF04345">
    <property type="entry name" value="Chor_lyase"/>
    <property type="match status" value="1"/>
</dbReference>
<evidence type="ECO:0000313" key="6">
    <source>
        <dbReference type="EMBL" id="GAA4326694.1"/>
    </source>
</evidence>
<evidence type="ECO:0000256" key="2">
    <source>
        <dbReference type="ARBA" id="ARBA00022688"/>
    </source>
</evidence>
<keyword evidence="4 5" id="KW-0670">Pyruvate</keyword>
<feature type="binding site" evidence="5">
    <location>
        <position position="75"/>
    </location>
    <ligand>
        <name>substrate</name>
    </ligand>
</feature>
<evidence type="ECO:0000256" key="4">
    <source>
        <dbReference type="ARBA" id="ARBA00023317"/>
    </source>
</evidence>
<proteinExistence type="inferred from homology"/>
<reference evidence="7" key="1">
    <citation type="journal article" date="2019" name="Int. J. Syst. Evol. Microbiol.">
        <title>The Global Catalogue of Microorganisms (GCM) 10K type strain sequencing project: providing services to taxonomists for standard genome sequencing and annotation.</title>
        <authorList>
            <consortium name="The Broad Institute Genomics Platform"/>
            <consortium name="The Broad Institute Genome Sequencing Center for Infectious Disease"/>
            <person name="Wu L."/>
            <person name="Ma J."/>
        </authorList>
    </citation>
    <scope>NUCLEOTIDE SEQUENCE [LARGE SCALE GENOMIC DNA]</scope>
    <source>
        <strain evidence="7">JCM 17666</strain>
    </source>
</reference>
<keyword evidence="7" id="KW-1185">Reference proteome</keyword>